<evidence type="ECO:0000256" key="1">
    <source>
        <dbReference type="SAM" id="Phobius"/>
    </source>
</evidence>
<gene>
    <name evidence="2" type="ORF">IW261DRAFT_909032</name>
</gene>
<sequence>MLPCDAFVDHALNVVYRFLVFTIHTKAHCNSTTSSVSSHLAPQPQLKRSLPLRALPSALAVQSSPSVPLVPQSYEPLIKAILRQRLLSRVLLGFIAFCWVQMVAWIIWCLGGIEGLVIGDVAMTPSTSMIAYVCRVAVSWCQEKGTSQLSLNIKDAKPSKTLQNAPAKQSTKVLHPQSFSFLMFRNPSAFNASSRIPNMSEHPVTKTRRQSRRRWFDYRGTVPSGSLYERDWASIEDFRTLPLNGQHRSSSRETYIAGRAHLLPLPSQAMHAPNTSAPPSLSKTTVPAVGAKTPRLFQDIIVIPIRTLLALLSETSIRVKVQASQMLRVMFSMTCKQV</sequence>
<keyword evidence="1" id="KW-0812">Transmembrane</keyword>
<keyword evidence="3" id="KW-1185">Reference proteome</keyword>
<feature type="transmembrane region" description="Helical" evidence="1">
    <location>
        <begin position="86"/>
        <end position="108"/>
    </location>
</feature>
<dbReference type="AlphaFoldDB" id="A0AA39NSP3"/>
<evidence type="ECO:0000313" key="3">
    <source>
        <dbReference type="Proteomes" id="UP001175227"/>
    </source>
</evidence>
<keyword evidence="1" id="KW-1133">Transmembrane helix</keyword>
<comment type="caution">
    <text evidence="2">The sequence shown here is derived from an EMBL/GenBank/DDBJ whole genome shotgun (WGS) entry which is preliminary data.</text>
</comment>
<reference evidence="2" key="1">
    <citation type="submission" date="2023-06" db="EMBL/GenBank/DDBJ databases">
        <authorList>
            <consortium name="Lawrence Berkeley National Laboratory"/>
            <person name="Ahrendt S."/>
            <person name="Sahu N."/>
            <person name="Indic B."/>
            <person name="Wong-Bajracharya J."/>
            <person name="Merenyi Z."/>
            <person name="Ke H.-M."/>
            <person name="Monk M."/>
            <person name="Kocsube S."/>
            <person name="Drula E."/>
            <person name="Lipzen A."/>
            <person name="Balint B."/>
            <person name="Henrissat B."/>
            <person name="Andreopoulos B."/>
            <person name="Martin F.M."/>
            <person name="Harder C.B."/>
            <person name="Rigling D."/>
            <person name="Ford K.L."/>
            <person name="Foster G.D."/>
            <person name="Pangilinan J."/>
            <person name="Papanicolaou A."/>
            <person name="Barry K."/>
            <person name="LaButti K."/>
            <person name="Viragh M."/>
            <person name="Koriabine M."/>
            <person name="Yan M."/>
            <person name="Riley R."/>
            <person name="Champramary S."/>
            <person name="Plett K.L."/>
            <person name="Tsai I.J."/>
            <person name="Slot J."/>
            <person name="Sipos G."/>
            <person name="Plett J."/>
            <person name="Nagy L.G."/>
            <person name="Grigoriev I.V."/>
        </authorList>
    </citation>
    <scope>NUCLEOTIDE SEQUENCE</scope>
    <source>
        <strain evidence="2">ICMP 16352</strain>
    </source>
</reference>
<proteinExistence type="predicted"/>
<organism evidence="2 3">
    <name type="scientific">Armillaria novae-zelandiae</name>
    <dbReference type="NCBI Taxonomy" id="153914"/>
    <lineage>
        <taxon>Eukaryota</taxon>
        <taxon>Fungi</taxon>
        <taxon>Dikarya</taxon>
        <taxon>Basidiomycota</taxon>
        <taxon>Agaricomycotina</taxon>
        <taxon>Agaricomycetes</taxon>
        <taxon>Agaricomycetidae</taxon>
        <taxon>Agaricales</taxon>
        <taxon>Marasmiineae</taxon>
        <taxon>Physalacriaceae</taxon>
        <taxon>Armillaria</taxon>
    </lineage>
</organism>
<protein>
    <submittedName>
        <fullName evidence="2">Uncharacterized protein</fullName>
    </submittedName>
</protein>
<name>A0AA39NSP3_9AGAR</name>
<keyword evidence="1" id="KW-0472">Membrane</keyword>
<dbReference type="Proteomes" id="UP001175227">
    <property type="component" value="Unassembled WGS sequence"/>
</dbReference>
<accession>A0AA39NSP3</accession>
<dbReference type="EMBL" id="JAUEPR010000054">
    <property type="protein sequence ID" value="KAK0471152.1"/>
    <property type="molecule type" value="Genomic_DNA"/>
</dbReference>
<evidence type="ECO:0000313" key="2">
    <source>
        <dbReference type="EMBL" id="KAK0471152.1"/>
    </source>
</evidence>